<dbReference type="SMART" id="SM00387">
    <property type="entry name" value="HATPase_c"/>
    <property type="match status" value="1"/>
</dbReference>
<evidence type="ECO:0000256" key="4">
    <source>
        <dbReference type="ARBA" id="ARBA00022553"/>
    </source>
</evidence>
<feature type="domain" description="PAS" evidence="9">
    <location>
        <begin position="420"/>
        <end position="448"/>
    </location>
</feature>
<feature type="domain" description="PAC" evidence="10">
    <location>
        <begin position="228"/>
        <end position="282"/>
    </location>
</feature>
<comment type="catalytic activity">
    <reaction evidence="1">
        <text>ATP + protein L-histidine = ADP + protein N-phospho-L-histidine.</text>
        <dbReference type="EC" id="2.7.13.3"/>
    </reaction>
</comment>
<dbReference type="InterPro" id="IPR003594">
    <property type="entry name" value="HATPase_dom"/>
</dbReference>
<keyword evidence="6" id="KW-0418">Kinase</keyword>
<gene>
    <name evidence="11" type="ORF">ABLV49_01810</name>
</gene>
<feature type="region of interest" description="Disordered" evidence="7">
    <location>
        <begin position="1"/>
        <end position="24"/>
    </location>
</feature>
<dbReference type="InterPro" id="IPR004358">
    <property type="entry name" value="Sig_transdc_His_kin-like_C"/>
</dbReference>
<dbReference type="SUPFAM" id="SSF47384">
    <property type="entry name" value="Homodimeric domain of signal transducing histidine kinase"/>
    <property type="match status" value="1"/>
</dbReference>
<evidence type="ECO:0000256" key="6">
    <source>
        <dbReference type="ARBA" id="ARBA00022777"/>
    </source>
</evidence>
<dbReference type="Gene3D" id="1.10.287.130">
    <property type="match status" value="1"/>
</dbReference>
<sequence>MTGSKLIPLSGTVQGTPGRKLSDEAGRASEAQFRLLMDAMPQIVWMMRPDGQATYFNQRWLDYSGWSLKDSLGHGWIGLVHPDDSLRVSRLLVQACGGGGEPCEIEYRLRRADGVYRWMLGRTAAQSDAAGRTTQWLGTLTDIDELKQAKELLEKNLSMNRIAGRVAHLGGWVIELPEHTLIWSDENCLIHDTPPGYQPTLEEGIGYFFPEHRPIVARYVQDCAQHGIPYEFVLPKLTATGRRIWVRSIGEAVRDEAGKIVSIQGAFQDISEQKEAEARMLALEARLTATLESITDGFCLIDKDWKFTFMNGQAQRMLKRCPEDLLGKTLWQEFPEAVGTRIERECRLSMQEQRTIRLETFYLPLKTWFHFHIYPTEAGLAVYFQDITQRRTEQAQLRLLETAVSRLNDMVVIMEAEPFDASGRRIVFVNDAFERQTGYSRSDIIGKTPTLLWGANTCRPEVERILSAMDNWQPVRAEVVIYTKAGKELWVETDIAPIANESGKFTHWVAVERDITERRQQQQEILSLNGELEERVLLRTAQLATATRELESFAYSVSHDLRSPLNTIHAFSQLLLKIDGEQISDKGKHYLDRIGVGVKQMGDLIEGLLALAQLSREQIKSEQVDLSNIARRIEQDYREREPQRQAQLRIQDGLSAQGDARLLSAVFQNLLGNAWKFTSRQSLAHIEVGSESGIDGDTVFFVKDNGAGFDMAFAHKLFGTFERLHSPGDFSGAGIGLATVKRIIERHGGRVWADSKLNEGARFFFTLGRKEGAQTSLAA</sequence>
<dbReference type="Gene3D" id="3.30.450.20">
    <property type="entry name" value="PAS domain"/>
    <property type="match status" value="4"/>
</dbReference>
<keyword evidence="4" id="KW-0597">Phosphoprotein</keyword>
<dbReference type="GO" id="GO:0000155">
    <property type="term" value="F:phosphorelay sensor kinase activity"/>
    <property type="evidence" value="ECO:0007669"/>
    <property type="project" value="InterPro"/>
</dbReference>
<dbReference type="PROSITE" id="PS50109">
    <property type="entry name" value="HIS_KIN"/>
    <property type="match status" value="1"/>
</dbReference>
<accession>A0AAU7LXM6</accession>
<dbReference type="CDD" id="cd00130">
    <property type="entry name" value="PAS"/>
    <property type="match status" value="4"/>
</dbReference>
<dbReference type="InterPro" id="IPR052162">
    <property type="entry name" value="Sensor_kinase/Photoreceptor"/>
</dbReference>
<evidence type="ECO:0000313" key="11">
    <source>
        <dbReference type="EMBL" id="XBP72198.1"/>
    </source>
</evidence>
<dbReference type="InterPro" id="IPR013656">
    <property type="entry name" value="PAS_4"/>
</dbReference>
<dbReference type="FunFam" id="3.30.450.20:FF:000099">
    <property type="entry name" value="Sensory box sensor histidine kinase"/>
    <property type="match status" value="1"/>
</dbReference>
<evidence type="ECO:0000259" key="9">
    <source>
        <dbReference type="PROSITE" id="PS50112"/>
    </source>
</evidence>
<reference evidence="11" key="1">
    <citation type="submission" date="2024-05" db="EMBL/GenBank/DDBJ databases">
        <authorList>
            <person name="Bunk B."/>
            <person name="Swiderski J."/>
            <person name="Sproer C."/>
            <person name="Thiel V."/>
        </authorList>
    </citation>
    <scope>NUCLEOTIDE SEQUENCE</scope>
    <source>
        <strain evidence="11">DSM 17735</strain>
    </source>
</reference>
<evidence type="ECO:0000256" key="5">
    <source>
        <dbReference type="ARBA" id="ARBA00022679"/>
    </source>
</evidence>
<dbReference type="InterPro" id="IPR036097">
    <property type="entry name" value="HisK_dim/P_sf"/>
</dbReference>
<feature type="domain" description="PAC" evidence="10">
    <location>
        <begin position="475"/>
        <end position="527"/>
    </location>
</feature>
<dbReference type="CDD" id="cd00082">
    <property type="entry name" value="HisKA"/>
    <property type="match status" value="1"/>
</dbReference>
<evidence type="ECO:0000256" key="1">
    <source>
        <dbReference type="ARBA" id="ARBA00000085"/>
    </source>
</evidence>
<dbReference type="GO" id="GO:0005886">
    <property type="term" value="C:plasma membrane"/>
    <property type="evidence" value="ECO:0007669"/>
    <property type="project" value="UniProtKB-SubCell"/>
</dbReference>
<evidence type="ECO:0000256" key="7">
    <source>
        <dbReference type="SAM" id="MobiDB-lite"/>
    </source>
</evidence>
<dbReference type="RefSeq" id="WP_349281570.1">
    <property type="nucleotide sequence ID" value="NZ_CBCSCU010000008.1"/>
</dbReference>
<dbReference type="Gene3D" id="3.30.565.10">
    <property type="entry name" value="Histidine kinase-like ATPase, C-terminal domain"/>
    <property type="match status" value="1"/>
</dbReference>
<dbReference type="PANTHER" id="PTHR43304">
    <property type="entry name" value="PHYTOCHROME-LIKE PROTEIN CPH1"/>
    <property type="match status" value="1"/>
</dbReference>
<dbReference type="InterPro" id="IPR000700">
    <property type="entry name" value="PAS-assoc_C"/>
</dbReference>
<dbReference type="Pfam" id="PF08447">
    <property type="entry name" value="PAS_3"/>
    <property type="match status" value="2"/>
</dbReference>
<dbReference type="InterPro" id="IPR005467">
    <property type="entry name" value="His_kinase_dom"/>
</dbReference>
<feature type="domain" description="PAS" evidence="9">
    <location>
        <begin position="29"/>
        <end position="99"/>
    </location>
</feature>
<protein>
    <recommendedName>
        <fullName evidence="3">histidine kinase</fullName>
        <ecNumber evidence="3">2.7.13.3</ecNumber>
    </recommendedName>
</protein>
<feature type="domain" description="PAS" evidence="9">
    <location>
        <begin position="283"/>
        <end position="334"/>
    </location>
</feature>
<dbReference type="InterPro" id="IPR001610">
    <property type="entry name" value="PAC"/>
</dbReference>
<dbReference type="InterPro" id="IPR035965">
    <property type="entry name" value="PAS-like_dom_sf"/>
</dbReference>
<dbReference type="SUPFAM" id="SSF55785">
    <property type="entry name" value="PYP-like sensor domain (PAS domain)"/>
    <property type="match status" value="4"/>
</dbReference>
<keyword evidence="5" id="KW-0808">Transferase</keyword>
<dbReference type="SUPFAM" id="SSF55874">
    <property type="entry name" value="ATPase domain of HSP90 chaperone/DNA topoisomerase II/histidine kinase"/>
    <property type="match status" value="1"/>
</dbReference>
<dbReference type="PANTHER" id="PTHR43304:SF1">
    <property type="entry name" value="PAC DOMAIN-CONTAINING PROTEIN"/>
    <property type="match status" value="1"/>
</dbReference>
<dbReference type="PRINTS" id="PR00344">
    <property type="entry name" value="BCTRLSENSOR"/>
</dbReference>
<dbReference type="Pfam" id="PF00512">
    <property type="entry name" value="HisKA"/>
    <property type="match status" value="1"/>
</dbReference>
<dbReference type="NCBIfam" id="TIGR00229">
    <property type="entry name" value="sensory_box"/>
    <property type="match status" value="4"/>
</dbReference>
<dbReference type="EC" id="2.7.13.3" evidence="3"/>
<dbReference type="Pfam" id="PF02518">
    <property type="entry name" value="HATPase_c"/>
    <property type="match status" value="1"/>
</dbReference>
<dbReference type="FunFam" id="3.30.565.10:FF:000006">
    <property type="entry name" value="Sensor histidine kinase WalK"/>
    <property type="match status" value="1"/>
</dbReference>
<dbReference type="Pfam" id="PF13426">
    <property type="entry name" value="PAS_9"/>
    <property type="match status" value="1"/>
</dbReference>
<evidence type="ECO:0000256" key="3">
    <source>
        <dbReference type="ARBA" id="ARBA00012438"/>
    </source>
</evidence>
<dbReference type="AlphaFoldDB" id="A0AAU7LXM6"/>
<name>A0AAU7LXM6_9BURK</name>
<dbReference type="SMART" id="SM00091">
    <property type="entry name" value="PAS"/>
    <property type="match status" value="3"/>
</dbReference>
<dbReference type="PROSITE" id="PS50112">
    <property type="entry name" value="PAS"/>
    <property type="match status" value="3"/>
</dbReference>
<dbReference type="SMART" id="SM00086">
    <property type="entry name" value="PAC"/>
    <property type="match status" value="3"/>
</dbReference>
<dbReference type="PROSITE" id="PS50113">
    <property type="entry name" value="PAC"/>
    <property type="match status" value="3"/>
</dbReference>
<proteinExistence type="predicted"/>
<dbReference type="InterPro" id="IPR000014">
    <property type="entry name" value="PAS"/>
</dbReference>
<dbReference type="InterPro" id="IPR036890">
    <property type="entry name" value="HATPase_C_sf"/>
</dbReference>
<feature type="domain" description="Histidine kinase" evidence="8">
    <location>
        <begin position="556"/>
        <end position="771"/>
    </location>
</feature>
<comment type="subcellular location">
    <subcellularLocation>
        <location evidence="2">Cell inner membrane</location>
        <topology evidence="2">Multi-pass membrane protein</topology>
    </subcellularLocation>
</comment>
<evidence type="ECO:0000256" key="2">
    <source>
        <dbReference type="ARBA" id="ARBA00004429"/>
    </source>
</evidence>
<feature type="domain" description="PAC" evidence="10">
    <location>
        <begin position="103"/>
        <end position="155"/>
    </location>
</feature>
<dbReference type="Gene3D" id="2.10.70.100">
    <property type="match status" value="1"/>
</dbReference>
<dbReference type="EMBL" id="CP157675">
    <property type="protein sequence ID" value="XBP72198.1"/>
    <property type="molecule type" value="Genomic_DNA"/>
</dbReference>
<organism evidence="11">
    <name type="scientific">Polaromonas hydrogenivorans</name>
    <dbReference type="NCBI Taxonomy" id="335476"/>
    <lineage>
        <taxon>Bacteria</taxon>
        <taxon>Pseudomonadati</taxon>
        <taxon>Pseudomonadota</taxon>
        <taxon>Betaproteobacteria</taxon>
        <taxon>Burkholderiales</taxon>
        <taxon>Comamonadaceae</taxon>
        <taxon>Polaromonas</taxon>
    </lineage>
</organism>
<dbReference type="SMART" id="SM00388">
    <property type="entry name" value="HisKA"/>
    <property type="match status" value="1"/>
</dbReference>
<evidence type="ECO:0000259" key="10">
    <source>
        <dbReference type="PROSITE" id="PS50113"/>
    </source>
</evidence>
<dbReference type="InterPro" id="IPR013655">
    <property type="entry name" value="PAS_fold_3"/>
</dbReference>
<dbReference type="InterPro" id="IPR003661">
    <property type="entry name" value="HisK_dim/P_dom"/>
</dbReference>
<dbReference type="Pfam" id="PF08448">
    <property type="entry name" value="PAS_4"/>
    <property type="match status" value="1"/>
</dbReference>
<evidence type="ECO:0000259" key="8">
    <source>
        <dbReference type="PROSITE" id="PS50109"/>
    </source>
</evidence>